<keyword evidence="10" id="KW-1185">Reference proteome</keyword>
<feature type="transmembrane region" description="Helical" evidence="8">
    <location>
        <begin position="98"/>
        <end position="116"/>
    </location>
</feature>
<evidence type="ECO:0000256" key="8">
    <source>
        <dbReference type="SAM" id="Phobius"/>
    </source>
</evidence>
<dbReference type="RefSeq" id="WP_207859890.1">
    <property type="nucleotide sequence ID" value="NZ_JAFREP010000015.1"/>
</dbReference>
<dbReference type="AlphaFoldDB" id="A0A8J7Q8G5"/>
<evidence type="ECO:0000256" key="1">
    <source>
        <dbReference type="ARBA" id="ARBA00004651"/>
    </source>
</evidence>
<dbReference type="InterPro" id="IPR019127">
    <property type="entry name" value="Exosortase"/>
</dbReference>
<evidence type="ECO:0000256" key="5">
    <source>
        <dbReference type="ARBA" id="ARBA00022801"/>
    </source>
</evidence>
<protein>
    <submittedName>
        <fullName evidence="9">Archaeosortase/exosortase family protein</fullName>
    </submittedName>
</protein>
<feature type="transmembrane region" description="Helical" evidence="8">
    <location>
        <begin position="128"/>
        <end position="148"/>
    </location>
</feature>
<evidence type="ECO:0000256" key="6">
    <source>
        <dbReference type="ARBA" id="ARBA00022989"/>
    </source>
</evidence>
<evidence type="ECO:0000256" key="7">
    <source>
        <dbReference type="ARBA" id="ARBA00023136"/>
    </source>
</evidence>
<dbReference type="GO" id="GO:0005886">
    <property type="term" value="C:plasma membrane"/>
    <property type="evidence" value="ECO:0007669"/>
    <property type="project" value="UniProtKB-SubCell"/>
</dbReference>
<evidence type="ECO:0000256" key="4">
    <source>
        <dbReference type="ARBA" id="ARBA00022692"/>
    </source>
</evidence>
<accession>A0A8J7Q8G5</accession>
<evidence type="ECO:0000313" key="9">
    <source>
        <dbReference type="EMBL" id="MBO1319935.1"/>
    </source>
</evidence>
<feature type="transmembrane region" description="Helical" evidence="8">
    <location>
        <begin position="21"/>
        <end position="39"/>
    </location>
</feature>
<dbReference type="EMBL" id="JAFREP010000015">
    <property type="protein sequence ID" value="MBO1319935.1"/>
    <property type="molecule type" value="Genomic_DNA"/>
</dbReference>
<dbReference type="NCBIfam" id="TIGR04178">
    <property type="entry name" value="exo_archaeo"/>
    <property type="match status" value="1"/>
</dbReference>
<feature type="transmembrane region" description="Helical" evidence="8">
    <location>
        <begin position="160"/>
        <end position="177"/>
    </location>
</feature>
<keyword evidence="3" id="KW-0645">Protease</keyword>
<dbReference type="Pfam" id="PF09721">
    <property type="entry name" value="Exosortase_EpsH"/>
    <property type="match status" value="1"/>
</dbReference>
<keyword evidence="4 8" id="KW-0812">Transmembrane</keyword>
<dbReference type="GO" id="GO:0006508">
    <property type="term" value="P:proteolysis"/>
    <property type="evidence" value="ECO:0007669"/>
    <property type="project" value="UniProtKB-KW"/>
</dbReference>
<keyword evidence="2" id="KW-1003">Cell membrane</keyword>
<evidence type="ECO:0000313" key="10">
    <source>
        <dbReference type="Proteomes" id="UP000664417"/>
    </source>
</evidence>
<comment type="subcellular location">
    <subcellularLocation>
        <location evidence="1">Cell membrane</location>
        <topology evidence="1">Multi-pass membrane protein</topology>
    </subcellularLocation>
</comment>
<evidence type="ECO:0000256" key="2">
    <source>
        <dbReference type="ARBA" id="ARBA00022475"/>
    </source>
</evidence>
<keyword evidence="5" id="KW-0378">Hydrolase</keyword>
<dbReference type="InterPro" id="IPR026392">
    <property type="entry name" value="Exo/Archaeosortase_dom"/>
</dbReference>
<gene>
    <name evidence="9" type="ORF">J3U88_15770</name>
</gene>
<proteinExistence type="predicted"/>
<sequence length="194" mass="21996">MISQQEEPSKLVGFFREYQPEIKFIIIFCFGLLLAFFTLSNKFIGENAVKPLTAGQAYVASNILNLVGFPNRQNGILVSSVPEAKYKFGMEVKNNCNGVFESIVFLMAFVAIQIPWRRKFGWMMVGFTIFHVINMMRLVSLFVIGSMYDKPTFDFFHETFWNYTLVLLTLGIFIFCAHQAIKAPATPSAADAVT</sequence>
<name>A0A8J7Q8G5_9BACT</name>
<dbReference type="GO" id="GO:0008233">
    <property type="term" value="F:peptidase activity"/>
    <property type="evidence" value="ECO:0007669"/>
    <property type="project" value="UniProtKB-KW"/>
</dbReference>
<dbReference type="Proteomes" id="UP000664417">
    <property type="component" value="Unassembled WGS sequence"/>
</dbReference>
<keyword evidence="6 8" id="KW-1133">Transmembrane helix</keyword>
<reference evidence="9" key="1">
    <citation type="submission" date="2021-03" db="EMBL/GenBank/DDBJ databases">
        <authorList>
            <person name="Wang G."/>
        </authorList>
    </citation>
    <scope>NUCLEOTIDE SEQUENCE</scope>
    <source>
        <strain evidence="9">KCTC 12899</strain>
    </source>
</reference>
<keyword evidence="7 8" id="KW-0472">Membrane</keyword>
<comment type="caution">
    <text evidence="9">The sequence shown here is derived from an EMBL/GenBank/DDBJ whole genome shotgun (WGS) entry which is preliminary data.</text>
</comment>
<organism evidence="9 10">
    <name type="scientific">Acanthopleuribacter pedis</name>
    <dbReference type="NCBI Taxonomy" id="442870"/>
    <lineage>
        <taxon>Bacteria</taxon>
        <taxon>Pseudomonadati</taxon>
        <taxon>Acidobacteriota</taxon>
        <taxon>Holophagae</taxon>
        <taxon>Acanthopleuribacterales</taxon>
        <taxon>Acanthopleuribacteraceae</taxon>
        <taxon>Acanthopleuribacter</taxon>
    </lineage>
</organism>
<evidence type="ECO:0000256" key="3">
    <source>
        <dbReference type="ARBA" id="ARBA00022670"/>
    </source>
</evidence>